<dbReference type="Pfam" id="PF13793">
    <property type="entry name" value="Pribosyltran_N"/>
    <property type="match status" value="1"/>
</dbReference>
<dbReference type="PANTHER" id="PTHR10210">
    <property type="entry name" value="RIBOSE-PHOSPHATE DIPHOSPHOKINASE FAMILY MEMBER"/>
    <property type="match status" value="1"/>
</dbReference>
<organism evidence="12">
    <name type="scientific">freshwater metagenome</name>
    <dbReference type="NCBI Taxonomy" id="449393"/>
    <lineage>
        <taxon>unclassified sequences</taxon>
        <taxon>metagenomes</taxon>
        <taxon>ecological metagenomes</taxon>
    </lineage>
</organism>
<keyword evidence="5" id="KW-0547">Nucleotide-binding</keyword>
<dbReference type="CDD" id="cd06223">
    <property type="entry name" value="PRTases_typeI"/>
    <property type="match status" value="1"/>
</dbReference>
<dbReference type="GO" id="GO:0004749">
    <property type="term" value="F:ribose phosphate diphosphokinase activity"/>
    <property type="evidence" value="ECO:0007669"/>
    <property type="project" value="UniProtKB-EC"/>
</dbReference>
<dbReference type="FunFam" id="3.40.50.2020:FF:000007">
    <property type="entry name" value="Ribose-phosphate pyrophosphokinase"/>
    <property type="match status" value="1"/>
</dbReference>
<dbReference type="EMBL" id="CAFAAP010000012">
    <property type="protein sequence ID" value="CAB4794408.1"/>
    <property type="molecule type" value="Genomic_DNA"/>
</dbReference>
<dbReference type="EC" id="2.7.6.1" evidence="1"/>
<keyword evidence="7" id="KW-0067">ATP-binding</keyword>
<proteinExistence type="inferred from homology"/>
<dbReference type="SUPFAM" id="SSF53271">
    <property type="entry name" value="PRTase-like"/>
    <property type="match status" value="1"/>
</dbReference>
<dbReference type="HAMAP" id="MF_00583_B">
    <property type="entry name" value="RibP_PPkinase_B"/>
    <property type="match status" value="1"/>
</dbReference>
<dbReference type="GO" id="GO:0002189">
    <property type="term" value="C:ribose phosphate diphosphokinase complex"/>
    <property type="evidence" value="ECO:0007669"/>
    <property type="project" value="TreeGrafter"/>
</dbReference>
<evidence type="ECO:0000256" key="1">
    <source>
        <dbReference type="ARBA" id="ARBA00013247"/>
    </source>
</evidence>
<evidence type="ECO:0000259" key="10">
    <source>
        <dbReference type="Pfam" id="PF13793"/>
    </source>
</evidence>
<dbReference type="GO" id="GO:0016301">
    <property type="term" value="F:kinase activity"/>
    <property type="evidence" value="ECO:0007669"/>
    <property type="project" value="UniProtKB-KW"/>
</dbReference>
<evidence type="ECO:0000313" key="11">
    <source>
        <dbReference type="EMBL" id="CAB4794408.1"/>
    </source>
</evidence>
<dbReference type="InterPro" id="IPR037515">
    <property type="entry name" value="Rib-P_diPkinase_bac"/>
</dbReference>
<dbReference type="NCBIfam" id="NF002320">
    <property type="entry name" value="PRK01259.1"/>
    <property type="match status" value="1"/>
</dbReference>
<evidence type="ECO:0000256" key="4">
    <source>
        <dbReference type="ARBA" id="ARBA00022727"/>
    </source>
</evidence>
<dbReference type="Gene3D" id="3.40.50.2020">
    <property type="match status" value="2"/>
</dbReference>
<dbReference type="AlphaFoldDB" id="A0A6J7N655"/>
<dbReference type="GO" id="GO:0009156">
    <property type="term" value="P:ribonucleoside monophosphate biosynthetic process"/>
    <property type="evidence" value="ECO:0007669"/>
    <property type="project" value="InterPro"/>
</dbReference>
<protein>
    <recommendedName>
        <fullName evidence="1">ribose-phosphate diphosphokinase</fullName>
        <ecNumber evidence="1">2.7.6.1</ecNumber>
    </recommendedName>
</protein>
<dbReference type="NCBIfam" id="NF002844">
    <property type="entry name" value="PRK03092.1"/>
    <property type="match status" value="1"/>
</dbReference>
<dbReference type="GO" id="GO:0005524">
    <property type="term" value="F:ATP binding"/>
    <property type="evidence" value="ECO:0007669"/>
    <property type="project" value="UniProtKB-KW"/>
</dbReference>
<evidence type="ECO:0000256" key="3">
    <source>
        <dbReference type="ARBA" id="ARBA00022723"/>
    </source>
</evidence>
<dbReference type="InterPro" id="IPR005946">
    <property type="entry name" value="Rib-P_diPkinase"/>
</dbReference>
<keyword evidence="3" id="KW-0479">Metal-binding</keyword>
<evidence type="ECO:0000256" key="5">
    <source>
        <dbReference type="ARBA" id="ARBA00022741"/>
    </source>
</evidence>
<comment type="catalytic activity">
    <reaction evidence="9">
        <text>D-ribose 5-phosphate + ATP = 5-phospho-alpha-D-ribose 1-diphosphate + AMP + H(+)</text>
        <dbReference type="Rhea" id="RHEA:15609"/>
        <dbReference type="ChEBI" id="CHEBI:15378"/>
        <dbReference type="ChEBI" id="CHEBI:30616"/>
        <dbReference type="ChEBI" id="CHEBI:58017"/>
        <dbReference type="ChEBI" id="CHEBI:78346"/>
        <dbReference type="ChEBI" id="CHEBI:456215"/>
        <dbReference type="EC" id="2.7.6.1"/>
    </reaction>
</comment>
<dbReference type="Pfam" id="PF14572">
    <property type="entry name" value="Pribosyl_synth"/>
    <property type="match status" value="1"/>
</dbReference>
<feature type="domain" description="Ribose-phosphate pyrophosphokinase N-terminal" evidence="10">
    <location>
        <begin position="19"/>
        <end position="139"/>
    </location>
</feature>
<evidence type="ECO:0000313" key="12">
    <source>
        <dbReference type="EMBL" id="CAB4988666.1"/>
    </source>
</evidence>
<gene>
    <name evidence="11" type="ORF">UFOPK3026_00146</name>
    <name evidence="12" type="ORF">UFOPK4020_00136</name>
</gene>
<dbReference type="PANTHER" id="PTHR10210:SF41">
    <property type="entry name" value="RIBOSE-PHOSPHATE PYROPHOSPHOKINASE 1, CHLOROPLASTIC"/>
    <property type="match status" value="1"/>
</dbReference>
<evidence type="ECO:0000256" key="9">
    <source>
        <dbReference type="ARBA" id="ARBA00049535"/>
    </source>
</evidence>
<dbReference type="GO" id="GO:0006164">
    <property type="term" value="P:purine nucleotide biosynthetic process"/>
    <property type="evidence" value="ECO:0007669"/>
    <property type="project" value="TreeGrafter"/>
</dbReference>
<dbReference type="NCBIfam" id="TIGR01251">
    <property type="entry name" value="ribP_PPkin"/>
    <property type="match status" value="1"/>
</dbReference>
<evidence type="ECO:0000256" key="7">
    <source>
        <dbReference type="ARBA" id="ARBA00022840"/>
    </source>
</evidence>
<dbReference type="InterPro" id="IPR029099">
    <property type="entry name" value="Pribosyltran_N"/>
</dbReference>
<dbReference type="PROSITE" id="PS00114">
    <property type="entry name" value="PRPP_SYNTHASE"/>
    <property type="match status" value="1"/>
</dbReference>
<dbReference type="GO" id="GO:0006015">
    <property type="term" value="P:5-phosphoribose 1-diphosphate biosynthetic process"/>
    <property type="evidence" value="ECO:0007669"/>
    <property type="project" value="TreeGrafter"/>
</dbReference>
<dbReference type="SMART" id="SM01400">
    <property type="entry name" value="Pribosyltran_N"/>
    <property type="match status" value="1"/>
</dbReference>
<dbReference type="InterPro" id="IPR000836">
    <property type="entry name" value="PRTase_dom"/>
</dbReference>
<keyword evidence="8" id="KW-0460">Magnesium</keyword>
<evidence type="ECO:0000256" key="2">
    <source>
        <dbReference type="ARBA" id="ARBA00022679"/>
    </source>
</evidence>
<dbReference type="GO" id="GO:0000287">
    <property type="term" value="F:magnesium ion binding"/>
    <property type="evidence" value="ECO:0007669"/>
    <property type="project" value="InterPro"/>
</dbReference>
<dbReference type="GO" id="GO:0005737">
    <property type="term" value="C:cytoplasm"/>
    <property type="evidence" value="ECO:0007669"/>
    <property type="project" value="TreeGrafter"/>
</dbReference>
<keyword evidence="2" id="KW-0808">Transferase</keyword>
<dbReference type="EMBL" id="CAFBOV010000014">
    <property type="protein sequence ID" value="CAB4988666.1"/>
    <property type="molecule type" value="Genomic_DNA"/>
</dbReference>
<dbReference type="InterPro" id="IPR029057">
    <property type="entry name" value="PRTase-like"/>
</dbReference>
<name>A0A6J7N655_9ZZZZ</name>
<reference evidence="12" key="1">
    <citation type="submission" date="2020-05" db="EMBL/GenBank/DDBJ databases">
        <authorList>
            <person name="Chiriac C."/>
            <person name="Salcher M."/>
            <person name="Ghai R."/>
            <person name="Kavagutti S V."/>
        </authorList>
    </citation>
    <scope>NUCLEOTIDE SEQUENCE</scope>
</reference>
<keyword evidence="6" id="KW-0418">Kinase</keyword>
<keyword evidence="4" id="KW-0545">Nucleotide biosynthesis</keyword>
<dbReference type="InterPro" id="IPR000842">
    <property type="entry name" value="PRib_PP_synth_CS"/>
</dbReference>
<evidence type="ECO:0000256" key="6">
    <source>
        <dbReference type="ARBA" id="ARBA00022777"/>
    </source>
</evidence>
<evidence type="ECO:0000256" key="8">
    <source>
        <dbReference type="ARBA" id="ARBA00022842"/>
    </source>
</evidence>
<accession>A0A6J7N655</accession>
<sequence length="340" mass="37225">MTRPHEVNKTIDKVTTKRMALYSGRTHPALAEEVAQHLNVQLGEANIVEFANGELRPRFGESIRGGDVFIMQTHCGFDGRSINDSIMEQLIMIDTAYRASAKRVTAVCPFYGYARQDRKAEGREPITARMIADMFKAAGSKRMVSIDLHSGQIQGFFEGPVDHLTAIPVLEEYVRKNAREGLVIVSPDAGRVKVAERFAQHLTDMSADVAFVNKRRPKNTANVAEAKEVIGDVEGRLCILADDMIDTGGTICSAADLLYARGAQEVWAMATHGVLSGPAIERLEKSRISRVILTNTLPLAPEKRIAKIEILSVAKILADALSAVFEDTSVSELFGGENQS</sequence>